<dbReference type="PANTHER" id="PTHR10928">
    <property type="entry name" value="SUPPRESSOR OF FUSED"/>
    <property type="match status" value="1"/>
</dbReference>
<feature type="domain" description="Suppressor of fused-like" evidence="1">
    <location>
        <begin position="41"/>
        <end position="206"/>
    </location>
</feature>
<comment type="caution">
    <text evidence="2">The sequence shown here is derived from an EMBL/GenBank/DDBJ whole genome shotgun (WGS) entry which is preliminary data.</text>
</comment>
<accession>A0A8J3J4R6</accession>
<protein>
    <recommendedName>
        <fullName evidence="1">Suppressor of fused-like domain-containing protein</fullName>
    </recommendedName>
</protein>
<dbReference type="InterPro" id="IPR020941">
    <property type="entry name" value="SUFU-like_domain"/>
</dbReference>
<dbReference type="SUPFAM" id="SSF103359">
    <property type="entry name" value="Suppressor of Fused, N-terminal domain"/>
    <property type="match status" value="1"/>
</dbReference>
<gene>
    <name evidence="2" type="ORF">Aru02nite_28310</name>
</gene>
<evidence type="ECO:0000259" key="1">
    <source>
        <dbReference type="Pfam" id="PF05076"/>
    </source>
</evidence>
<dbReference type="Pfam" id="PF05076">
    <property type="entry name" value="SUFU"/>
    <property type="match status" value="1"/>
</dbReference>
<organism evidence="2 3">
    <name type="scientific">Actinocatenispora rupis</name>
    <dbReference type="NCBI Taxonomy" id="519421"/>
    <lineage>
        <taxon>Bacteria</taxon>
        <taxon>Bacillati</taxon>
        <taxon>Actinomycetota</taxon>
        <taxon>Actinomycetes</taxon>
        <taxon>Micromonosporales</taxon>
        <taxon>Micromonosporaceae</taxon>
        <taxon>Actinocatenispora</taxon>
    </lineage>
</organism>
<dbReference type="PIRSF" id="PIRSF038192">
    <property type="entry name" value="Txn_reg_BtrU_prd"/>
    <property type="match status" value="1"/>
</dbReference>
<proteinExistence type="predicted"/>
<dbReference type="InterPro" id="IPR007768">
    <property type="entry name" value="Suppressor_of_fused"/>
</dbReference>
<dbReference type="AlphaFoldDB" id="A0A8J3J4R6"/>
<dbReference type="RefSeq" id="WP_203657928.1">
    <property type="nucleotide sequence ID" value="NZ_BAAAZM010000005.1"/>
</dbReference>
<dbReference type="PANTHER" id="PTHR10928:SF2">
    <property type="entry name" value="SUPPRESSOR OF FUSED HOMOLOG"/>
    <property type="match status" value="1"/>
</dbReference>
<dbReference type="Proteomes" id="UP000612808">
    <property type="component" value="Unassembled WGS sequence"/>
</dbReference>
<reference evidence="2" key="1">
    <citation type="submission" date="2021-01" db="EMBL/GenBank/DDBJ databases">
        <title>Whole genome shotgun sequence of Actinocatenispora rupis NBRC 107355.</title>
        <authorList>
            <person name="Komaki H."/>
            <person name="Tamura T."/>
        </authorList>
    </citation>
    <scope>NUCLEOTIDE SEQUENCE</scope>
    <source>
        <strain evidence="2">NBRC 107355</strain>
    </source>
</reference>
<evidence type="ECO:0000313" key="2">
    <source>
        <dbReference type="EMBL" id="GID11942.1"/>
    </source>
</evidence>
<dbReference type="GO" id="GO:0005737">
    <property type="term" value="C:cytoplasm"/>
    <property type="evidence" value="ECO:0007669"/>
    <property type="project" value="TreeGrafter"/>
</dbReference>
<dbReference type="InterPro" id="IPR037181">
    <property type="entry name" value="SUFU_N"/>
</dbReference>
<keyword evidence="3" id="KW-1185">Reference proteome</keyword>
<name>A0A8J3J4R6_9ACTN</name>
<sequence length="351" mass="37664">MSEPPDTGAPGQDAIDAVLDARYAGVEPQAYGTLISWRLGGPDPLDVIRAYPREDPVPHWHLVSYGMSELYGKESADAAESGWGFEFTIRLARRADETEPPAWALNLLQNLARYVFQSGNWFEPGHHLNLAGPIDADRPTTLLCAAGFVLDPELGTIGTPNGTVRFLQIVGLTAEEYEATQRWNTTAVLDALATRIPLLITDPDRESLHTDEHIASTVHAGIAADGSSTGHVHVDVADFAVRRGRVTVTVGAHPAPSVAALLTGRLPYGRELTVAGTHRQITFRPGADFAATADGDDLLLTLPPHAVAELADLLRPKQSSVTMGSVPQLTVQIERSDIRDPTTGEIVDTVG</sequence>
<evidence type="ECO:0000313" key="3">
    <source>
        <dbReference type="Proteomes" id="UP000612808"/>
    </source>
</evidence>
<dbReference type="EMBL" id="BOMB01000015">
    <property type="protein sequence ID" value="GID11942.1"/>
    <property type="molecule type" value="Genomic_DNA"/>
</dbReference>
<dbReference type="InterPro" id="IPR017429">
    <property type="entry name" value="Suppressor_of_fused_bac"/>
</dbReference>